<name>A0A4P9WEE5_9FUNG</name>
<dbReference type="OrthoDB" id="2581252at2759"/>
<evidence type="ECO:0000313" key="2">
    <source>
        <dbReference type="EMBL" id="RKO89350.1"/>
    </source>
</evidence>
<proteinExistence type="predicted"/>
<dbReference type="GO" id="GO:0045333">
    <property type="term" value="P:cellular respiration"/>
    <property type="evidence" value="ECO:0007669"/>
    <property type="project" value="TreeGrafter"/>
</dbReference>
<dbReference type="InterPro" id="IPR052848">
    <property type="entry name" value="CHCH_domain-containing_protein"/>
</dbReference>
<reference evidence="3" key="1">
    <citation type="journal article" date="2018" name="Nat. Microbiol.">
        <title>Leveraging single-cell genomics to expand the fungal tree of life.</title>
        <authorList>
            <person name="Ahrendt S.R."/>
            <person name="Quandt C.A."/>
            <person name="Ciobanu D."/>
            <person name="Clum A."/>
            <person name="Salamov A."/>
            <person name="Andreopoulos B."/>
            <person name="Cheng J.F."/>
            <person name="Woyke T."/>
            <person name="Pelin A."/>
            <person name="Henrissat B."/>
            <person name="Reynolds N.K."/>
            <person name="Benny G.L."/>
            <person name="Smith M.E."/>
            <person name="James T.Y."/>
            <person name="Grigoriev I.V."/>
        </authorList>
    </citation>
    <scope>NUCLEOTIDE SEQUENCE [LARGE SCALE GENOMIC DNA]</scope>
</reference>
<dbReference type="PANTHER" id="PTHR47106:SF1">
    <property type="entry name" value="COILED-COIL-HELIX-COILED-COIL-HELIX DOMAIN-CONTAINING PROTEIN 5"/>
    <property type="match status" value="1"/>
</dbReference>
<gene>
    <name evidence="2" type="ORF">BDK51DRAFT_16084</name>
</gene>
<dbReference type="Proteomes" id="UP000269721">
    <property type="component" value="Unassembled WGS sequence"/>
</dbReference>
<dbReference type="EMBL" id="KZ996144">
    <property type="protein sequence ID" value="RKO89350.1"/>
    <property type="molecule type" value="Genomic_DNA"/>
</dbReference>
<keyword evidence="3" id="KW-1185">Reference proteome</keyword>
<dbReference type="GO" id="GO:0005758">
    <property type="term" value="C:mitochondrial intermembrane space"/>
    <property type="evidence" value="ECO:0007669"/>
    <property type="project" value="TreeGrafter"/>
</dbReference>
<feature type="domain" description="IMS import disulfide relay-system CHCH-CHCH-like Cx9C" evidence="1">
    <location>
        <begin position="54"/>
        <end position="91"/>
    </location>
</feature>
<dbReference type="PANTHER" id="PTHR47106">
    <property type="entry name" value="COILED-COIL-HELIX-COILED-COIL-HELIX DOMAIN-CONTAINING PROTEIN 5"/>
    <property type="match status" value="1"/>
</dbReference>
<dbReference type="AlphaFoldDB" id="A0A4P9WEE5"/>
<accession>A0A4P9WEE5</accession>
<dbReference type="Pfam" id="PF16860">
    <property type="entry name" value="CX9C"/>
    <property type="match status" value="2"/>
</dbReference>
<dbReference type="PROSITE" id="PS51808">
    <property type="entry name" value="CHCH"/>
    <property type="match status" value="2"/>
</dbReference>
<dbReference type="SUPFAM" id="SSF47072">
    <property type="entry name" value="Cysteine alpha-hairpin motif"/>
    <property type="match status" value="1"/>
</dbReference>
<evidence type="ECO:0000259" key="1">
    <source>
        <dbReference type="Pfam" id="PF16860"/>
    </source>
</evidence>
<organism evidence="2 3">
    <name type="scientific">Blyttiomyces helicus</name>
    <dbReference type="NCBI Taxonomy" id="388810"/>
    <lineage>
        <taxon>Eukaryota</taxon>
        <taxon>Fungi</taxon>
        <taxon>Fungi incertae sedis</taxon>
        <taxon>Chytridiomycota</taxon>
        <taxon>Chytridiomycota incertae sedis</taxon>
        <taxon>Chytridiomycetes</taxon>
        <taxon>Chytridiomycetes incertae sedis</taxon>
        <taxon>Blyttiomyces</taxon>
    </lineage>
</organism>
<evidence type="ECO:0000313" key="3">
    <source>
        <dbReference type="Proteomes" id="UP000269721"/>
    </source>
</evidence>
<feature type="domain" description="IMS import disulfide relay-system CHCH-CHCH-like Cx9C" evidence="1">
    <location>
        <begin position="5"/>
        <end position="49"/>
    </location>
</feature>
<dbReference type="Gene3D" id="1.10.287.2900">
    <property type="match status" value="2"/>
</dbReference>
<protein>
    <recommendedName>
        <fullName evidence="1">IMS import disulfide relay-system CHCH-CHCH-like Cx9C domain-containing protein</fullName>
    </recommendedName>
</protein>
<dbReference type="InterPro" id="IPR009069">
    <property type="entry name" value="Cys_alpha_HP_mot_SF"/>
</dbReference>
<sequence length="113" mass="12115">MESTLDEVAKHCHVQLSLYTRCVEENAGNWEANCLLLKRALTKCAEENVTSLREVKQRCAEPIAAYQRCLADNTSDPSKCTAALKTLYECHNAAAASVAGTAGPAGGADIKTE</sequence>
<dbReference type="InterPro" id="IPR031731">
    <property type="entry name" value="CX9C"/>
</dbReference>